<comment type="caution">
    <text evidence="2">The sequence shown here is derived from an EMBL/GenBank/DDBJ whole genome shotgun (WGS) entry which is preliminary data.</text>
</comment>
<evidence type="ECO:0000313" key="2">
    <source>
        <dbReference type="EMBL" id="KAF9521049.1"/>
    </source>
</evidence>
<protein>
    <submittedName>
        <fullName evidence="2">Uncharacterized protein</fullName>
    </submittedName>
</protein>
<feature type="region of interest" description="Disordered" evidence="1">
    <location>
        <begin position="125"/>
        <end position="152"/>
    </location>
</feature>
<organism evidence="2 3">
    <name type="scientific">Hydnum rufescens UP504</name>
    <dbReference type="NCBI Taxonomy" id="1448309"/>
    <lineage>
        <taxon>Eukaryota</taxon>
        <taxon>Fungi</taxon>
        <taxon>Dikarya</taxon>
        <taxon>Basidiomycota</taxon>
        <taxon>Agaricomycotina</taxon>
        <taxon>Agaricomycetes</taxon>
        <taxon>Cantharellales</taxon>
        <taxon>Hydnaceae</taxon>
        <taxon>Hydnum</taxon>
    </lineage>
</organism>
<dbReference type="OrthoDB" id="3328510at2759"/>
<accession>A0A9P6E2D8</accession>
<sequence length="196" mass="21827">MQHDATNAQLALSGMVVTHSRNQLAAKETKKTKEKSYHINNMFGQLVTHSKFQAIMADIHKHHTNQEQAMSTRQKLTDAWKSFKMTQDAEIASWKAKQDQCKAAGLKAPPKPHTLLKKAWMAQNDSGGITQTSGNGSEGEGSEDGGARSDETNLAEWSHSVTSVQSLGICQFWYPLQDSHTLFHRGSSRISNFYPR</sequence>
<proteinExistence type="predicted"/>
<dbReference type="Proteomes" id="UP000886523">
    <property type="component" value="Unassembled WGS sequence"/>
</dbReference>
<evidence type="ECO:0000313" key="3">
    <source>
        <dbReference type="Proteomes" id="UP000886523"/>
    </source>
</evidence>
<dbReference type="AlphaFoldDB" id="A0A9P6E2D8"/>
<name>A0A9P6E2D8_9AGAM</name>
<gene>
    <name evidence="2" type="ORF">BS47DRAFT_1357002</name>
</gene>
<evidence type="ECO:0000256" key="1">
    <source>
        <dbReference type="SAM" id="MobiDB-lite"/>
    </source>
</evidence>
<dbReference type="EMBL" id="MU128909">
    <property type="protein sequence ID" value="KAF9521049.1"/>
    <property type="molecule type" value="Genomic_DNA"/>
</dbReference>
<reference evidence="2" key="1">
    <citation type="journal article" date="2020" name="Nat. Commun.">
        <title>Large-scale genome sequencing of mycorrhizal fungi provides insights into the early evolution of symbiotic traits.</title>
        <authorList>
            <person name="Miyauchi S."/>
            <person name="Kiss E."/>
            <person name="Kuo A."/>
            <person name="Drula E."/>
            <person name="Kohler A."/>
            <person name="Sanchez-Garcia M."/>
            <person name="Morin E."/>
            <person name="Andreopoulos B."/>
            <person name="Barry K.W."/>
            <person name="Bonito G."/>
            <person name="Buee M."/>
            <person name="Carver A."/>
            <person name="Chen C."/>
            <person name="Cichocki N."/>
            <person name="Clum A."/>
            <person name="Culley D."/>
            <person name="Crous P.W."/>
            <person name="Fauchery L."/>
            <person name="Girlanda M."/>
            <person name="Hayes R.D."/>
            <person name="Keri Z."/>
            <person name="LaButti K."/>
            <person name="Lipzen A."/>
            <person name="Lombard V."/>
            <person name="Magnuson J."/>
            <person name="Maillard F."/>
            <person name="Murat C."/>
            <person name="Nolan M."/>
            <person name="Ohm R.A."/>
            <person name="Pangilinan J."/>
            <person name="Pereira M.F."/>
            <person name="Perotto S."/>
            <person name="Peter M."/>
            <person name="Pfister S."/>
            <person name="Riley R."/>
            <person name="Sitrit Y."/>
            <person name="Stielow J.B."/>
            <person name="Szollosi G."/>
            <person name="Zifcakova L."/>
            <person name="Stursova M."/>
            <person name="Spatafora J.W."/>
            <person name="Tedersoo L."/>
            <person name="Vaario L.M."/>
            <person name="Yamada A."/>
            <person name="Yan M."/>
            <person name="Wang P."/>
            <person name="Xu J."/>
            <person name="Bruns T."/>
            <person name="Baldrian P."/>
            <person name="Vilgalys R."/>
            <person name="Dunand C."/>
            <person name="Henrissat B."/>
            <person name="Grigoriev I.V."/>
            <person name="Hibbett D."/>
            <person name="Nagy L.G."/>
            <person name="Martin F.M."/>
        </authorList>
    </citation>
    <scope>NUCLEOTIDE SEQUENCE</scope>
    <source>
        <strain evidence="2">UP504</strain>
    </source>
</reference>
<keyword evidence="3" id="KW-1185">Reference proteome</keyword>